<proteinExistence type="predicted"/>
<evidence type="ECO:0000313" key="2">
    <source>
        <dbReference type="Proteomes" id="UP000824093"/>
    </source>
</evidence>
<reference evidence="1" key="1">
    <citation type="submission" date="2020-10" db="EMBL/GenBank/DDBJ databases">
        <authorList>
            <person name="Gilroy R."/>
        </authorList>
    </citation>
    <scope>NUCLEOTIDE SEQUENCE</scope>
    <source>
        <strain evidence="1">CHK195-15760</strain>
    </source>
</reference>
<evidence type="ECO:0008006" key="3">
    <source>
        <dbReference type="Google" id="ProtNLM"/>
    </source>
</evidence>
<sequence length="209" mass="24596">MNILQIYNKYHLPENLQMHMLRVSACSNLIIDNWNGPDIDKQAIIRVCLLHDMGNMVKIQENESKDIEFLKVRKKYFDKYGTNDHEINLEIGKQEGLTEKELTILDGKRSRKNEETLKSNSYERKICAYCDQRVAPDGVVSIKERLEDAKVRYKNKPLSVWSNEEKANYLIECSLGIEKQIMEYCTLKPEDINDISIKEYIEKLKKYEI</sequence>
<gene>
    <name evidence="1" type="ORF">IAB70_01380</name>
</gene>
<accession>A0A9D1M089</accession>
<comment type="caution">
    <text evidence="1">The sequence shown here is derived from an EMBL/GenBank/DDBJ whole genome shotgun (WGS) entry which is preliminary data.</text>
</comment>
<evidence type="ECO:0000313" key="1">
    <source>
        <dbReference type="EMBL" id="HIU51270.1"/>
    </source>
</evidence>
<protein>
    <recommendedName>
        <fullName evidence="3">HD domain-containing protein</fullName>
    </recommendedName>
</protein>
<organism evidence="1 2">
    <name type="scientific">Candidatus Merdicola faecigallinarum</name>
    <dbReference type="NCBI Taxonomy" id="2840862"/>
    <lineage>
        <taxon>Bacteria</taxon>
        <taxon>Bacillati</taxon>
        <taxon>Bacillota</taxon>
        <taxon>Clostridia</taxon>
        <taxon>Candidatus Merdicola</taxon>
    </lineage>
</organism>
<dbReference type="AlphaFoldDB" id="A0A9D1M089"/>
<dbReference type="Gene3D" id="1.10.3210.10">
    <property type="entry name" value="Hypothetical protein af1432"/>
    <property type="match status" value="1"/>
</dbReference>
<dbReference type="Proteomes" id="UP000824093">
    <property type="component" value="Unassembled WGS sequence"/>
</dbReference>
<reference evidence="1" key="2">
    <citation type="journal article" date="2021" name="PeerJ">
        <title>Extensive microbial diversity within the chicken gut microbiome revealed by metagenomics and culture.</title>
        <authorList>
            <person name="Gilroy R."/>
            <person name="Ravi A."/>
            <person name="Getino M."/>
            <person name="Pursley I."/>
            <person name="Horton D.L."/>
            <person name="Alikhan N.F."/>
            <person name="Baker D."/>
            <person name="Gharbi K."/>
            <person name="Hall N."/>
            <person name="Watson M."/>
            <person name="Adriaenssens E.M."/>
            <person name="Foster-Nyarko E."/>
            <person name="Jarju S."/>
            <person name="Secka A."/>
            <person name="Antonio M."/>
            <person name="Oren A."/>
            <person name="Chaudhuri R.R."/>
            <person name="La Ragione R."/>
            <person name="Hildebrand F."/>
            <person name="Pallen M.J."/>
        </authorList>
    </citation>
    <scope>NUCLEOTIDE SEQUENCE</scope>
    <source>
        <strain evidence="1">CHK195-15760</strain>
    </source>
</reference>
<name>A0A9D1M089_9FIRM</name>
<dbReference type="EMBL" id="DVNH01000012">
    <property type="protein sequence ID" value="HIU51270.1"/>
    <property type="molecule type" value="Genomic_DNA"/>
</dbReference>
<dbReference type="SUPFAM" id="SSF109604">
    <property type="entry name" value="HD-domain/PDEase-like"/>
    <property type="match status" value="1"/>
</dbReference>